<dbReference type="AlphaFoldDB" id="G4CI26"/>
<dbReference type="STRING" id="1032488.HMPREF9371_1265"/>
<keyword evidence="1" id="KW-1133">Transmembrane helix</keyword>
<evidence type="ECO:0000256" key="1">
    <source>
        <dbReference type="SAM" id="Phobius"/>
    </source>
</evidence>
<organism evidence="2 3">
    <name type="scientific">Neisseria shayeganii 871</name>
    <dbReference type="NCBI Taxonomy" id="1032488"/>
    <lineage>
        <taxon>Bacteria</taxon>
        <taxon>Pseudomonadati</taxon>
        <taxon>Pseudomonadota</taxon>
        <taxon>Betaproteobacteria</taxon>
        <taxon>Neisseriales</taxon>
        <taxon>Neisseriaceae</taxon>
        <taxon>Neisseria</taxon>
    </lineage>
</organism>
<proteinExistence type="predicted"/>
<evidence type="ECO:0000313" key="2">
    <source>
        <dbReference type="EMBL" id="EGY52526.1"/>
    </source>
</evidence>
<accession>G4CI26</accession>
<dbReference type="RefSeq" id="WP_009118957.1">
    <property type="nucleotide sequence ID" value="NZ_JH164926.1"/>
</dbReference>
<dbReference type="Proteomes" id="UP000003019">
    <property type="component" value="Unassembled WGS sequence"/>
</dbReference>
<comment type="caution">
    <text evidence="2">The sequence shown here is derived from an EMBL/GenBank/DDBJ whole genome shotgun (WGS) entry which is preliminary data.</text>
</comment>
<dbReference type="EMBL" id="AGAY01000047">
    <property type="protein sequence ID" value="EGY52526.1"/>
    <property type="molecule type" value="Genomic_DNA"/>
</dbReference>
<dbReference type="HOGENOM" id="CLU_155162_0_0_4"/>
<reference evidence="2 3" key="1">
    <citation type="submission" date="2011-05" db="EMBL/GenBank/DDBJ databases">
        <authorList>
            <person name="Muzny D."/>
            <person name="Qin X."/>
            <person name="Deng J."/>
            <person name="Jiang H."/>
            <person name="Liu Y."/>
            <person name="Qu J."/>
            <person name="Song X.-Z."/>
            <person name="Zhang L."/>
            <person name="Thornton R."/>
            <person name="Coyle M."/>
            <person name="Francisco L."/>
            <person name="Jackson L."/>
            <person name="Javaid M."/>
            <person name="Korchina V."/>
            <person name="Kovar C."/>
            <person name="Mata R."/>
            <person name="Mathew T."/>
            <person name="Ngo R."/>
            <person name="Nguyen L."/>
            <person name="Nguyen N."/>
            <person name="Okwuonu G."/>
            <person name="Ongeri F."/>
            <person name="Pham C."/>
            <person name="Simmons D."/>
            <person name="Wilczek-Boney K."/>
            <person name="Hale W."/>
            <person name="Jakkamsetti A."/>
            <person name="Pham P."/>
            <person name="Ruth R."/>
            <person name="San Lucas F."/>
            <person name="Warren J."/>
            <person name="Zhang J."/>
            <person name="Zhao Z."/>
            <person name="Zhou C."/>
            <person name="Zhu D."/>
            <person name="Lee S."/>
            <person name="Bess C."/>
            <person name="Blankenburg K."/>
            <person name="Forbes L."/>
            <person name="Fu Q."/>
            <person name="Gubbala S."/>
            <person name="Hirani K."/>
            <person name="Jayaseelan J.C."/>
            <person name="Lara F."/>
            <person name="Munidasa M."/>
            <person name="Palculict T."/>
            <person name="Patil S."/>
            <person name="Pu L.-L."/>
            <person name="Saada N."/>
            <person name="Tang L."/>
            <person name="Weissenberger G."/>
            <person name="Zhu Y."/>
            <person name="Hemphill L."/>
            <person name="Shang Y."/>
            <person name="Youmans B."/>
            <person name="Ayvaz T."/>
            <person name="Ross M."/>
            <person name="Santibanez J."/>
            <person name="Aqrawi P."/>
            <person name="Gross S."/>
            <person name="Joshi V."/>
            <person name="Fowler G."/>
            <person name="Nazareth L."/>
            <person name="Reid J."/>
            <person name="Worley K."/>
            <person name="Petrosino J."/>
            <person name="Highlander S."/>
            <person name="Gibbs R."/>
        </authorList>
    </citation>
    <scope>NUCLEOTIDE SEQUENCE [LARGE SCALE GENOMIC DNA]</scope>
    <source>
        <strain evidence="2 3">871</strain>
    </source>
</reference>
<keyword evidence="1" id="KW-0812">Transmembrane</keyword>
<dbReference type="PATRIC" id="fig|1032488.3.peg.1189"/>
<name>G4CI26_9NEIS</name>
<feature type="transmembrane region" description="Helical" evidence="1">
    <location>
        <begin position="75"/>
        <end position="94"/>
    </location>
</feature>
<evidence type="ECO:0008006" key="4">
    <source>
        <dbReference type="Google" id="ProtNLM"/>
    </source>
</evidence>
<protein>
    <recommendedName>
        <fullName evidence="4">Integral membrane protein</fullName>
    </recommendedName>
</protein>
<keyword evidence="3" id="KW-1185">Reference proteome</keyword>
<gene>
    <name evidence="2" type="ORF">HMPREF9371_1265</name>
</gene>
<feature type="transmembrane region" description="Helical" evidence="1">
    <location>
        <begin position="30"/>
        <end position="63"/>
    </location>
</feature>
<evidence type="ECO:0000313" key="3">
    <source>
        <dbReference type="Proteomes" id="UP000003019"/>
    </source>
</evidence>
<keyword evidence="1" id="KW-0472">Membrane</keyword>
<sequence>MLLQMLILLAMAKLQEHVYEESSRAWQWAAAYAAVVAVLSLLAGGSLVGTLIGAALWGLYAWGYFALLRQVTDQLLLWLLVMVGGAVLPLLLVLKAMGAE</sequence>